<reference evidence="2 3" key="1">
    <citation type="journal article" date="2015" name="Genome Biol.">
        <title>Comparative genomics of Steinernema reveals deeply conserved gene regulatory networks.</title>
        <authorList>
            <person name="Dillman A.R."/>
            <person name="Macchietto M."/>
            <person name="Porter C.F."/>
            <person name="Rogers A."/>
            <person name="Williams B."/>
            <person name="Antoshechkin I."/>
            <person name="Lee M.M."/>
            <person name="Goodwin Z."/>
            <person name="Lu X."/>
            <person name="Lewis E.E."/>
            <person name="Goodrich-Blair H."/>
            <person name="Stock S.P."/>
            <person name="Adams B.J."/>
            <person name="Sternberg P.W."/>
            <person name="Mortazavi A."/>
        </authorList>
    </citation>
    <scope>NUCLEOTIDE SEQUENCE [LARGE SCALE GENOMIC DNA]</scope>
    <source>
        <strain evidence="2 3">ALL</strain>
    </source>
</reference>
<gene>
    <name evidence="2" type="ORF">L596_021449</name>
</gene>
<evidence type="ECO:0000313" key="2">
    <source>
        <dbReference type="EMBL" id="TKR69268.1"/>
    </source>
</evidence>
<reference evidence="2 3" key="2">
    <citation type="journal article" date="2019" name="G3 (Bethesda)">
        <title>Hybrid Assembly of the Genome of the Entomopathogenic Nematode Steinernema carpocapsae Identifies the X-Chromosome.</title>
        <authorList>
            <person name="Serra L."/>
            <person name="Macchietto M."/>
            <person name="Macias-Munoz A."/>
            <person name="McGill C.J."/>
            <person name="Rodriguez I.M."/>
            <person name="Rodriguez B."/>
            <person name="Murad R."/>
            <person name="Mortazavi A."/>
        </authorList>
    </citation>
    <scope>NUCLEOTIDE SEQUENCE [LARGE SCALE GENOMIC DNA]</scope>
    <source>
        <strain evidence="2 3">ALL</strain>
    </source>
</reference>
<evidence type="ECO:0000313" key="3">
    <source>
        <dbReference type="Proteomes" id="UP000298663"/>
    </source>
</evidence>
<dbReference type="Proteomes" id="UP000298663">
    <property type="component" value="Unassembled WGS sequence"/>
</dbReference>
<proteinExistence type="predicted"/>
<name>A0A4U5MIT4_STECR</name>
<comment type="caution">
    <text evidence="2">The sequence shown here is derived from an EMBL/GenBank/DDBJ whole genome shotgun (WGS) entry which is preliminary data.</text>
</comment>
<keyword evidence="3" id="KW-1185">Reference proteome</keyword>
<organism evidence="2 3">
    <name type="scientific">Steinernema carpocapsae</name>
    <name type="common">Entomopathogenic nematode</name>
    <dbReference type="NCBI Taxonomy" id="34508"/>
    <lineage>
        <taxon>Eukaryota</taxon>
        <taxon>Metazoa</taxon>
        <taxon>Ecdysozoa</taxon>
        <taxon>Nematoda</taxon>
        <taxon>Chromadorea</taxon>
        <taxon>Rhabditida</taxon>
        <taxon>Tylenchina</taxon>
        <taxon>Panagrolaimomorpha</taxon>
        <taxon>Strongyloidoidea</taxon>
        <taxon>Steinernematidae</taxon>
        <taxon>Steinernema</taxon>
    </lineage>
</organism>
<feature type="region of interest" description="Disordered" evidence="1">
    <location>
        <begin position="1"/>
        <end position="37"/>
    </location>
</feature>
<protein>
    <submittedName>
        <fullName evidence="2">Uncharacterized protein</fullName>
    </submittedName>
</protein>
<dbReference type="EMBL" id="AZBU02000007">
    <property type="protein sequence ID" value="TKR69268.1"/>
    <property type="molecule type" value="Genomic_DNA"/>
</dbReference>
<sequence length="106" mass="12203">MRHSTGGVIERRRNGGADKRVVREGSDGREGREGKDHGVSFCRVNDVDLERGRFGKACEAFRRNPVRRSVVAPPGQDTMHWELTWLRWNGDRSVVWVSCRRPESNR</sequence>
<feature type="compositionally biased region" description="Basic and acidic residues" evidence="1">
    <location>
        <begin position="9"/>
        <end position="37"/>
    </location>
</feature>
<dbReference type="AlphaFoldDB" id="A0A4U5MIT4"/>
<evidence type="ECO:0000256" key="1">
    <source>
        <dbReference type="SAM" id="MobiDB-lite"/>
    </source>
</evidence>
<accession>A0A4U5MIT4</accession>